<gene>
    <name evidence="2" type="ORF">NIES2119_23225</name>
</gene>
<dbReference type="Gene3D" id="3.40.50.1010">
    <property type="entry name" value="5'-nuclease"/>
    <property type="match status" value="1"/>
</dbReference>
<dbReference type="PANTHER" id="PTHR36173">
    <property type="entry name" value="RIBONUCLEASE VAPC16-RELATED"/>
    <property type="match status" value="1"/>
</dbReference>
<dbReference type="InterPro" id="IPR002716">
    <property type="entry name" value="PIN_dom"/>
</dbReference>
<dbReference type="InterPro" id="IPR029060">
    <property type="entry name" value="PIN-like_dom_sf"/>
</dbReference>
<dbReference type="OrthoDB" id="9798990at2"/>
<protein>
    <submittedName>
        <fullName evidence="2">Twitching motility protein PilT</fullName>
    </submittedName>
</protein>
<organism evidence="2 3">
    <name type="scientific">[Phormidium ambiguum] IAM M-71</name>
    <dbReference type="NCBI Taxonomy" id="454136"/>
    <lineage>
        <taxon>Bacteria</taxon>
        <taxon>Bacillati</taxon>
        <taxon>Cyanobacteriota</taxon>
        <taxon>Cyanophyceae</taxon>
        <taxon>Oscillatoriophycideae</taxon>
        <taxon>Aerosakkonematales</taxon>
        <taxon>Aerosakkonemataceae</taxon>
        <taxon>Floridanema</taxon>
    </lineage>
</organism>
<dbReference type="InterPro" id="IPR041705">
    <property type="entry name" value="PIN_Sll0205"/>
</dbReference>
<reference evidence="2 3" key="1">
    <citation type="submission" date="2016-11" db="EMBL/GenBank/DDBJ databases">
        <title>Draft Genome Sequences of Nine Cyanobacterial Strains from Diverse Habitats.</title>
        <authorList>
            <person name="Zhu T."/>
            <person name="Hou S."/>
            <person name="Lu X."/>
            <person name="Hess W.R."/>
        </authorList>
    </citation>
    <scope>NUCLEOTIDE SEQUENCE [LARGE SCALE GENOMIC DNA]</scope>
    <source>
        <strain evidence="2 3">IAM M-71</strain>
    </source>
</reference>
<dbReference type="InterPro" id="IPR052919">
    <property type="entry name" value="TA_system_RNase"/>
</dbReference>
<dbReference type="RefSeq" id="WP_073595880.1">
    <property type="nucleotide sequence ID" value="NZ_MRCE01000029.1"/>
</dbReference>
<dbReference type="AlphaFoldDB" id="A0A1U7IAE0"/>
<name>A0A1U7IAE0_9CYAN</name>
<accession>A0A1U7IAE0</accession>
<comment type="caution">
    <text evidence="2">The sequence shown here is derived from an EMBL/GenBank/DDBJ whole genome shotgun (WGS) entry which is preliminary data.</text>
</comment>
<evidence type="ECO:0000259" key="1">
    <source>
        <dbReference type="Pfam" id="PF01850"/>
    </source>
</evidence>
<proteinExistence type="predicted"/>
<dbReference type="PANTHER" id="PTHR36173:SF1">
    <property type="entry name" value="RIBONUCLEASE VAPC22"/>
    <property type="match status" value="1"/>
</dbReference>
<dbReference type="Pfam" id="PF01850">
    <property type="entry name" value="PIN"/>
    <property type="match status" value="1"/>
</dbReference>
<dbReference type="SUPFAM" id="SSF88723">
    <property type="entry name" value="PIN domain-like"/>
    <property type="match status" value="1"/>
</dbReference>
<feature type="domain" description="PIN" evidence="1">
    <location>
        <begin position="2"/>
        <end position="122"/>
    </location>
</feature>
<dbReference type="CDD" id="cd09872">
    <property type="entry name" value="PIN_Sll0205-like"/>
    <property type="match status" value="1"/>
</dbReference>
<dbReference type="Proteomes" id="UP000185860">
    <property type="component" value="Unassembled WGS sequence"/>
</dbReference>
<evidence type="ECO:0000313" key="3">
    <source>
        <dbReference type="Proteomes" id="UP000185860"/>
    </source>
</evidence>
<evidence type="ECO:0000313" key="2">
    <source>
        <dbReference type="EMBL" id="OKH33491.1"/>
    </source>
</evidence>
<dbReference type="EMBL" id="MRCE01000029">
    <property type="protein sequence ID" value="OKH33491.1"/>
    <property type="molecule type" value="Genomic_DNA"/>
</dbReference>
<sequence>MILLDTHIWLWLLHDPSQLSDPARVAIDAEEPQNGLLVSTISVWEVAVKSSIGKLTLPLPIDKWYKLAQTQAGITIEPLSPLDAIASTQLPGNFHKDPADRILVAIARRYGIPLVTCDAKILNYQYVQTIW</sequence>